<feature type="transmembrane region" description="Helical" evidence="5">
    <location>
        <begin position="42"/>
        <end position="64"/>
    </location>
</feature>
<sequence>MSLLEITFPALEWLLEAPLIALIVGATLGVVAEAFVPRRARFVTQVGLAVVTVLTALGLTIHNWSQKSIELVAEGTFAMDGPAYFFWTLLLVVGLGGVALFAERAVAGGVSAFAASAATVPGSPLEREAEAQKREHTEVFPLLLFSLFGMLMFAAANDLLTLFVALEVFSLPLYLLSGMARRRRWISQEAALKYFLLGAFSSAFFLFGVALLYGYAGSFTYGRIAEAIALGQAPWPLLLAGLVMLATGLLFKVGAVPFHSWTPDVYTGAPTPVTGFMAIATKTTAVAALLRVFYVALGAARWDWQPIFATIAVATMAVGAFIGLVQNDIKRLLAYSSIAHAGFILAGVVGVQTPGDGVAVASVPAIGFYLLAYGLATLGAFAIITMVRRSGGEANSLAAWQGIGRTNPLVAAAMTLFMLSFAGIPLTAGFVGKLLVFSAAWTGGYGWLVFIAILASLVTAFFYLKVVVAMWFQEPETGEQGQVAAPSAWTWTLLGVTAVGTVFLGLVPGGILDLAASAAQFIR</sequence>
<evidence type="ECO:0000256" key="3">
    <source>
        <dbReference type="ARBA" id="ARBA00022989"/>
    </source>
</evidence>
<keyword evidence="5" id="KW-0874">Quinone</keyword>
<evidence type="ECO:0000259" key="7">
    <source>
        <dbReference type="Pfam" id="PF00361"/>
    </source>
</evidence>
<dbReference type="NCBIfam" id="TIGR01770">
    <property type="entry name" value="NDH_I_N"/>
    <property type="match status" value="1"/>
</dbReference>
<dbReference type="NCBIfam" id="NF004441">
    <property type="entry name" value="PRK05777.1-4"/>
    <property type="match status" value="1"/>
</dbReference>
<organism evidence="8 9">
    <name type="scientific">Arachnia propionica</name>
    <dbReference type="NCBI Taxonomy" id="1750"/>
    <lineage>
        <taxon>Bacteria</taxon>
        <taxon>Bacillati</taxon>
        <taxon>Actinomycetota</taxon>
        <taxon>Actinomycetes</taxon>
        <taxon>Propionibacteriales</taxon>
        <taxon>Propionibacteriaceae</taxon>
        <taxon>Arachnia</taxon>
    </lineage>
</organism>
<keyword evidence="5" id="KW-1278">Translocase</keyword>
<evidence type="ECO:0000256" key="1">
    <source>
        <dbReference type="ARBA" id="ARBA00004127"/>
    </source>
</evidence>
<comment type="caution">
    <text evidence="8">The sequence shown here is derived from an EMBL/GenBank/DDBJ whole genome shotgun (WGS) entry which is preliminary data.</text>
</comment>
<reference evidence="8 9" key="1">
    <citation type="submission" date="2018-11" db="EMBL/GenBank/DDBJ databases">
        <title>Genomes From Bacteria Associated with the Canine Oral Cavity: a Test Case for Automated Genome-Based Taxonomic Assignment.</title>
        <authorList>
            <person name="Coil D.A."/>
            <person name="Jospin G."/>
            <person name="Darling A.E."/>
            <person name="Wallis C."/>
            <person name="Davis I.J."/>
            <person name="Harris S."/>
            <person name="Eisen J.A."/>
            <person name="Holcombe L.J."/>
            <person name="O'Flynn C."/>
        </authorList>
    </citation>
    <scope>NUCLEOTIDE SEQUENCE [LARGE SCALE GENOMIC DNA]</scope>
    <source>
        <strain evidence="8 9">OH2822_COT-296</strain>
    </source>
</reference>
<keyword evidence="3 5" id="KW-1133">Transmembrane helix</keyword>
<feature type="transmembrane region" description="Helical" evidence="5">
    <location>
        <begin position="192"/>
        <end position="215"/>
    </location>
</feature>
<dbReference type="HAMAP" id="MF_00445">
    <property type="entry name" value="NDH1_NuoN_1"/>
    <property type="match status" value="1"/>
</dbReference>
<feature type="transmembrane region" description="Helical" evidence="5">
    <location>
        <begin position="276"/>
        <end position="300"/>
    </location>
</feature>
<evidence type="ECO:0000256" key="2">
    <source>
        <dbReference type="ARBA" id="ARBA00022692"/>
    </source>
</evidence>
<feature type="transmembrane region" description="Helical" evidence="5">
    <location>
        <begin position="13"/>
        <end position="35"/>
    </location>
</feature>
<comment type="catalytic activity">
    <reaction evidence="5">
        <text>a quinone + NADH + 5 H(+)(in) = a quinol + NAD(+) + 4 H(+)(out)</text>
        <dbReference type="Rhea" id="RHEA:57888"/>
        <dbReference type="ChEBI" id="CHEBI:15378"/>
        <dbReference type="ChEBI" id="CHEBI:24646"/>
        <dbReference type="ChEBI" id="CHEBI:57540"/>
        <dbReference type="ChEBI" id="CHEBI:57945"/>
        <dbReference type="ChEBI" id="CHEBI:132124"/>
    </reaction>
</comment>
<feature type="transmembrane region" description="Helical" evidence="5">
    <location>
        <begin position="408"/>
        <end position="432"/>
    </location>
</feature>
<feature type="transmembrane region" description="Helical" evidence="5">
    <location>
        <begin position="365"/>
        <end position="387"/>
    </location>
</feature>
<gene>
    <name evidence="5 8" type="primary">nuoN</name>
    <name evidence="8" type="ORF">EII35_06545</name>
</gene>
<feature type="transmembrane region" description="Helical" evidence="5">
    <location>
        <begin position="84"/>
        <end position="102"/>
    </location>
</feature>
<dbReference type="GO" id="GO:0008137">
    <property type="term" value="F:NADH dehydrogenase (ubiquinone) activity"/>
    <property type="evidence" value="ECO:0007669"/>
    <property type="project" value="InterPro"/>
</dbReference>
<proteinExistence type="inferred from homology"/>
<keyword evidence="2 5" id="KW-0812">Transmembrane</keyword>
<dbReference type="EMBL" id="RQYT01000010">
    <property type="protein sequence ID" value="RRD50018.1"/>
    <property type="molecule type" value="Genomic_DNA"/>
</dbReference>
<evidence type="ECO:0000313" key="8">
    <source>
        <dbReference type="EMBL" id="RRD50018.1"/>
    </source>
</evidence>
<dbReference type="InterPro" id="IPR010096">
    <property type="entry name" value="NADH-Q_OxRdtase_suN/2"/>
</dbReference>
<keyword evidence="5" id="KW-1003">Cell membrane</keyword>
<comment type="subcellular location">
    <subcellularLocation>
        <location evidence="5">Cell membrane</location>
        <topology evidence="5">Multi-pass membrane protein</topology>
    </subcellularLocation>
    <subcellularLocation>
        <location evidence="1">Endomembrane system</location>
        <topology evidence="1">Multi-pass membrane protein</topology>
    </subcellularLocation>
    <subcellularLocation>
        <location evidence="6">Membrane</location>
        <topology evidence="6">Multi-pass membrane protein</topology>
    </subcellularLocation>
</comment>
<comment type="similarity">
    <text evidence="5">Belongs to the complex I subunit 2 family.</text>
</comment>
<dbReference type="RefSeq" id="WP_125227655.1">
    <property type="nucleotide sequence ID" value="NZ_RQYT01000010.1"/>
</dbReference>
<comment type="function">
    <text evidence="5">NDH-1 shuttles electrons from NADH, via FMN and iron-sulfur (Fe-S) centers, to quinones in the respiratory chain. The immediate electron acceptor for the enzyme in this species is believed to be a menaquinone. Couples the redox reaction to proton translocation (for every two electrons transferred, four hydrogen ions are translocated across the cytoplasmic membrane), and thus conserves the redox energy in a proton gradient.</text>
</comment>
<dbReference type="GO" id="GO:0042773">
    <property type="term" value="P:ATP synthesis coupled electron transport"/>
    <property type="evidence" value="ECO:0007669"/>
    <property type="project" value="InterPro"/>
</dbReference>
<comment type="subunit">
    <text evidence="5">NDH-1 is composed of 14 different subunits. Subunits NuoA, H, J, K, L, M, N constitute the membrane sector of the complex.</text>
</comment>
<evidence type="ECO:0000256" key="5">
    <source>
        <dbReference type="HAMAP-Rule" id="MF_00445"/>
    </source>
</evidence>
<accession>A0A3P1WVS9</accession>
<dbReference type="GO" id="GO:0050136">
    <property type="term" value="F:NADH dehydrogenase (quinone) (non-electrogenic) activity"/>
    <property type="evidence" value="ECO:0007669"/>
    <property type="project" value="UniProtKB-UniRule"/>
</dbReference>
<feature type="transmembrane region" description="Helical" evidence="5">
    <location>
        <begin position="332"/>
        <end position="353"/>
    </location>
</feature>
<dbReference type="PANTHER" id="PTHR22773">
    <property type="entry name" value="NADH DEHYDROGENASE"/>
    <property type="match status" value="1"/>
</dbReference>
<keyword evidence="5" id="KW-0813">Transport</keyword>
<dbReference type="Proteomes" id="UP000280935">
    <property type="component" value="Unassembled WGS sequence"/>
</dbReference>
<name>A0A3P1WVS9_9ACTN</name>
<dbReference type="GO" id="GO:0005886">
    <property type="term" value="C:plasma membrane"/>
    <property type="evidence" value="ECO:0007669"/>
    <property type="project" value="UniProtKB-SubCell"/>
</dbReference>
<evidence type="ECO:0000313" key="9">
    <source>
        <dbReference type="Proteomes" id="UP000280935"/>
    </source>
</evidence>
<keyword evidence="4 5" id="KW-0472">Membrane</keyword>
<keyword evidence="8" id="KW-0560">Oxidoreductase</keyword>
<dbReference type="EC" id="7.1.1.-" evidence="5"/>
<dbReference type="GO" id="GO:0012505">
    <property type="term" value="C:endomembrane system"/>
    <property type="evidence" value="ECO:0007669"/>
    <property type="project" value="UniProtKB-SubCell"/>
</dbReference>
<evidence type="ECO:0000256" key="4">
    <source>
        <dbReference type="ARBA" id="ARBA00023136"/>
    </source>
</evidence>
<dbReference type="Pfam" id="PF00361">
    <property type="entry name" value="Proton_antipo_M"/>
    <property type="match status" value="1"/>
</dbReference>
<feature type="transmembrane region" description="Helical" evidence="5">
    <location>
        <begin position="162"/>
        <end position="180"/>
    </location>
</feature>
<dbReference type="InterPro" id="IPR001750">
    <property type="entry name" value="ND/Mrp_TM"/>
</dbReference>
<feature type="transmembrane region" description="Helical" evidence="5">
    <location>
        <begin position="306"/>
        <end position="325"/>
    </location>
</feature>
<feature type="transmembrane region" description="Helical" evidence="5">
    <location>
        <begin position="235"/>
        <end position="255"/>
    </location>
</feature>
<feature type="transmembrane region" description="Helical" evidence="5">
    <location>
        <begin position="139"/>
        <end position="156"/>
    </location>
</feature>
<feature type="transmembrane region" description="Helical" evidence="5">
    <location>
        <begin position="444"/>
        <end position="464"/>
    </location>
</feature>
<keyword evidence="5" id="KW-0520">NAD</keyword>
<feature type="domain" description="NADH:quinone oxidoreductase/Mrp antiporter transmembrane" evidence="7">
    <location>
        <begin position="156"/>
        <end position="458"/>
    </location>
</feature>
<evidence type="ECO:0000256" key="6">
    <source>
        <dbReference type="RuleBase" id="RU000320"/>
    </source>
</evidence>
<dbReference type="GO" id="GO:0048038">
    <property type="term" value="F:quinone binding"/>
    <property type="evidence" value="ECO:0007669"/>
    <property type="project" value="UniProtKB-KW"/>
</dbReference>
<dbReference type="OrthoDB" id="9811718at2"/>
<protein>
    <recommendedName>
        <fullName evidence="5">NADH-quinone oxidoreductase subunit N</fullName>
        <ecNumber evidence="5">7.1.1.-</ecNumber>
    </recommendedName>
    <alternativeName>
        <fullName evidence="5">NADH dehydrogenase I subunit N</fullName>
    </alternativeName>
    <alternativeName>
        <fullName evidence="5">NDH-1 subunit N</fullName>
    </alternativeName>
</protein>
<dbReference type="AlphaFoldDB" id="A0A3P1WVS9"/>